<feature type="compositionally biased region" description="Polar residues" evidence="8">
    <location>
        <begin position="68"/>
        <end position="77"/>
    </location>
</feature>
<dbReference type="PANTHER" id="PTHR30329">
    <property type="entry name" value="STATOR ELEMENT OF FLAGELLAR MOTOR COMPLEX"/>
    <property type="match status" value="1"/>
</dbReference>
<dbReference type="Proteomes" id="UP000214688">
    <property type="component" value="Chromosome"/>
</dbReference>
<dbReference type="OrthoDB" id="9815217at2"/>
<dbReference type="Pfam" id="PF00691">
    <property type="entry name" value="OmpA"/>
    <property type="match status" value="1"/>
</dbReference>
<feature type="domain" description="OmpA-like" evidence="10">
    <location>
        <begin position="133"/>
        <end position="253"/>
    </location>
</feature>
<dbReference type="RefSeq" id="WP_094237794.1">
    <property type="nucleotide sequence ID" value="NZ_CP022657.1"/>
</dbReference>
<keyword evidence="4 9" id="KW-0812">Transmembrane</keyword>
<dbReference type="GO" id="GO:0005886">
    <property type="term" value="C:plasma membrane"/>
    <property type="evidence" value="ECO:0007669"/>
    <property type="project" value="UniProtKB-SubCell"/>
</dbReference>
<dbReference type="InterPro" id="IPR050330">
    <property type="entry name" value="Bact_OuterMem_StrucFunc"/>
</dbReference>
<feature type="compositionally biased region" description="Basic and acidic residues" evidence="8">
    <location>
        <begin position="78"/>
        <end position="90"/>
    </location>
</feature>
<keyword evidence="6 7" id="KW-0472">Membrane</keyword>
<sequence length="268" mass="29682">MSRRRKKHSGGHENHERWLITYADLITVLMIFFVVMYAMSSIDQAKFDSLSVSLNKALHPSNQVQIDSMGNTGIISKTTKDGEQDSKEKAQGATAEQRAQEQEQQRLEDLKKKVEKFIHDNNLAGQINVIDTARGVQITLNDAALFESGSANLKAEAQRILGGMAPFLQVVPNEIAVEGHTDDVPINNSRFPSNWELSAARAINVLHDLEGKGVPDKRLHAVGYADTKPLSPNDTVANRASNRRVNLIVLRQHKAASISPFDKNNVIQ</sequence>
<keyword evidence="3" id="KW-1003">Cell membrane</keyword>
<dbReference type="PROSITE" id="PS51123">
    <property type="entry name" value="OMPA_2"/>
    <property type="match status" value="1"/>
</dbReference>
<dbReference type="Gene3D" id="3.30.1330.60">
    <property type="entry name" value="OmpA-like domain"/>
    <property type="match status" value="1"/>
</dbReference>
<dbReference type="InterPro" id="IPR006665">
    <property type="entry name" value="OmpA-like"/>
</dbReference>
<evidence type="ECO:0000259" key="10">
    <source>
        <dbReference type="PROSITE" id="PS51123"/>
    </source>
</evidence>
<dbReference type="PANTHER" id="PTHR30329:SF16">
    <property type="entry name" value="CHEMOTAXIS MOTB PROTEIN"/>
    <property type="match status" value="1"/>
</dbReference>
<dbReference type="KEGG" id="tab:CIG75_17390"/>
<dbReference type="InterPro" id="IPR036737">
    <property type="entry name" value="OmpA-like_sf"/>
</dbReference>
<comment type="subcellular location">
    <subcellularLocation>
        <location evidence="1">Cell membrane</location>
        <topology evidence="1">Single-pass membrane protein</topology>
    </subcellularLocation>
</comment>
<evidence type="ECO:0000256" key="3">
    <source>
        <dbReference type="ARBA" id="ARBA00022475"/>
    </source>
</evidence>
<evidence type="ECO:0000256" key="4">
    <source>
        <dbReference type="ARBA" id="ARBA00022692"/>
    </source>
</evidence>
<keyword evidence="12" id="KW-1185">Reference proteome</keyword>
<evidence type="ECO:0000256" key="7">
    <source>
        <dbReference type="PROSITE-ProRule" id="PRU00473"/>
    </source>
</evidence>
<dbReference type="Pfam" id="PF13677">
    <property type="entry name" value="MotB_plug"/>
    <property type="match status" value="1"/>
</dbReference>
<evidence type="ECO:0000256" key="2">
    <source>
        <dbReference type="ARBA" id="ARBA00008914"/>
    </source>
</evidence>
<evidence type="ECO:0000256" key="6">
    <source>
        <dbReference type="ARBA" id="ARBA00023136"/>
    </source>
</evidence>
<comment type="similarity">
    <text evidence="2">Belongs to the MotB family.</text>
</comment>
<keyword evidence="5 9" id="KW-1133">Transmembrane helix</keyword>
<feature type="region of interest" description="Disordered" evidence="8">
    <location>
        <begin position="68"/>
        <end position="106"/>
    </location>
</feature>
<evidence type="ECO:0000256" key="8">
    <source>
        <dbReference type="SAM" id="MobiDB-lite"/>
    </source>
</evidence>
<dbReference type="SUPFAM" id="SSF103088">
    <property type="entry name" value="OmpA-like"/>
    <property type="match status" value="1"/>
</dbReference>
<proteinExistence type="inferred from homology"/>
<dbReference type="InterPro" id="IPR025713">
    <property type="entry name" value="MotB-like_N_dom"/>
</dbReference>
<evidence type="ECO:0000256" key="9">
    <source>
        <dbReference type="SAM" id="Phobius"/>
    </source>
</evidence>
<evidence type="ECO:0000256" key="5">
    <source>
        <dbReference type="ARBA" id="ARBA00022989"/>
    </source>
</evidence>
<dbReference type="CDD" id="cd07185">
    <property type="entry name" value="OmpA_C-like"/>
    <property type="match status" value="1"/>
</dbReference>
<dbReference type="AlphaFoldDB" id="A0A223D4R4"/>
<evidence type="ECO:0000313" key="11">
    <source>
        <dbReference type="EMBL" id="ASS76561.1"/>
    </source>
</evidence>
<gene>
    <name evidence="11" type="ORF">CIG75_17390</name>
</gene>
<name>A0A223D4R4_9BACL</name>
<feature type="transmembrane region" description="Helical" evidence="9">
    <location>
        <begin position="20"/>
        <end position="39"/>
    </location>
</feature>
<dbReference type="EMBL" id="CP022657">
    <property type="protein sequence ID" value="ASS76561.1"/>
    <property type="molecule type" value="Genomic_DNA"/>
</dbReference>
<reference evidence="11 12" key="1">
    <citation type="journal article" date="2015" name="Int. J. Syst. Evol. Microbiol.">
        <title>Tumebacillus algifaecis sp. nov., isolated from decomposing algal scum.</title>
        <authorList>
            <person name="Wu Y.F."/>
            <person name="Zhang B."/>
            <person name="Xing P."/>
            <person name="Wu Q.L."/>
            <person name="Liu S.J."/>
        </authorList>
    </citation>
    <scope>NUCLEOTIDE SEQUENCE [LARGE SCALE GENOMIC DNA]</scope>
    <source>
        <strain evidence="11 12">THMBR28</strain>
    </source>
</reference>
<accession>A0A223D4R4</accession>
<protein>
    <recommendedName>
        <fullName evidence="10">OmpA-like domain-containing protein</fullName>
    </recommendedName>
</protein>
<organism evidence="11 12">
    <name type="scientific">Tumebacillus algifaecis</name>
    <dbReference type="NCBI Taxonomy" id="1214604"/>
    <lineage>
        <taxon>Bacteria</taxon>
        <taxon>Bacillati</taxon>
        <taxon>Bacillota</taxon>
        <taxon>Bacilli</taxon>
        <taxon>Bacillales</taxon>
        <taxon>Alicyclobacillaceae</taxon>
        <taxon>Tumebacillus</taxon>
    </lineage>
</organism>
<evidence type="ECO:0000313" key="12">
    <source>
        <dbReference type="Proteomes" id="UP000214688"/>
    </source>
</evidence>
<evidence type="ECO:0000256" key="1">
    <source>
        <dbReference type="ARBA" id="ARBA00004162"/>
    </source>
</evidence>